<dbReference type="EMBL" id="MU003496">
    <property type="protein sequence ID" value="KAF2475276.1"/>
    <property type="molecule type" value="Genomic_DNA"/>
</dbReference>
<dbReference type="Proteomes" id="UP000799755">
    <property type="component" value="Unassembled WGS sequence"/>
</dbReference>
<proteinExistence type="predicted"/>
<reference evidence="1" key="1">
    <citation type="journal article" date="2020" name="Stud. Mycol.">
        <title>101 Dothideomycetes genomes: a test case for predicting lifestyles and emergence of pathogens.</title>
        <authorList>
            <person name="Haridas S."/>
            <person name="Albert R."/>
            <person name="Binder M."/>
            <person name="Bloem J."/>
            <person name="Labutti K."/>
            <person name="Salamov A."/>
            <person name="Andreopoulos B."/>
            <person name="Baker S."/>
            <person name="Barry K."/>
            <person name="Bills G."/>
            <person name="Bluhm B."/>
            <person name="Cannon C."/>
            <person name="Castanera R."/>
            <person name="Culley D."/>
            <person name="Daum C."/>
            <person name="Ezra D."/>
            <person name="Gonzalez J."/>
            <person name="Henrissat B."/>
            <person name="Kuo A."/>
            <person name="Liang C."/>
            <person name="Lipzen A."/>
            <person name="Lutzoni F."/>
            <person name="Magnuson J."/>
            <person name="Mondo S."/>
            <person name="Nolan M."/>
            <person name="Ohm R."/>
            <person name="Pangilinan J."/>
            <person name="Park H.-J."/>
            <person name="Ramirez L."/>
            <person name="Alfaro M."/>
            <person name="Sun H."/>
            <person name="Tritt A."/>
            <person name="Yoshinaga Y."/>
            <person name="Zwiers L.-H."/>
            <person name="Turgeon B."/>
            <person name="Goodwin S."/>
            <person name="Spatafora J."/>
            <person name="Crous P."/>
            <person name="Grigoriev I."/>
        </authorList>
    </citation>
    <scope>NUCLEOTIDE SEQUENCE</scope>
    <source>
        <strain evidence="1">ATCC 200398</strain>
    </source>
</reference>
<organism evidence="1 2">
    <name type="scientific">Lindgomyces ingoldianus</name>
    <dbReference type="NCBI Taxonomy" id="673940"/>
    <lineage>
        <taxon>Eukaryota</taxon>
        <taxon>Fungi</taxon>
        <taxon>Dikarya</taxon>
        <taxon>Ascomycota</taxon>
        <taxon>Pezizomycotina</taxon>
        <taxon>Dothideomycetes</taxon>
        <taxon>Pleosporomycetidae</taxon>
        <taxon>Pleosporales</taxon>
        <taxon>Lindgomycetaceae</taxon>
        <taxon>Lindgomyces</taxon>
    </lineage>
</organism>
<evidence type="ECO:0000313" key="1">
    <source>
        <dbReference type="EMBL" id="KAF2475276.1"/>
    </source>
</evidence>
<keyword evidence="2" id="KW-1185">Reference proteome</keyword>
<gene>
    <name evidence="1" type="ORF">BDR25DRAFT_279293</name>
</gene>
<protein>
    <submittedName>
        <fullName evidence="1">Polyketide synthase</fullName>
    </submittedName>
</protein>
<name>A0ACB6R7W6_9PLEO</name>
<sequence length="2319" mass="253834">MEPIAIIGIGCHLPGGIKSGAQLWALIMSKKIVNTPKVPSSRFNIDAHYHQDNDRPGSFNIPGGYFLDENPEDFDPTLFRISPIEAMWMDPQQRKLLEVVYEAFENSGSTLKEVAQQVTGCFVASFTSDFQQIALKEPDFRHSYATTGIDPGILGNRISHVFDLKGPSVLINTACSSSMYALDSACSAIARGECEGAVVGGANLILTVDQHMNTAKLGVLSPTSTCHTFDEAADGYGRAEAVGALYIKSLSAALRDGNPVRAVIRSVATNANGRHSDNGITFPSLQGQVDVITKAHRLANLDPRYTSYIECHGTGTQTGDPIEVRAVSMAMRSQSDREDPILIGSVKPNIGHSEAASSICTIIKAVLALENGIIPPTAGINTLNKNIQWDTLNVKVVTEPTPFPSFLPVQRVGVNAFGYGGTNGHVVLESVKSILPDYHACRALSLSNEGLQNGFHPEGKDRAHLLVFSAHDQQTLKGNLEIYKKVYNKARLFDIAHTLANRRPVHKCRTFTVCREHHYESDLSVTPANIFNLERESVIAFAFTGQGAQWAQMGTLLLSAYPSFLATIRELDSCLTNLFHPPTWSIEASLLEPEGTSQISKPELSQPLCTAIQIALVTLLKRWGVTPVATVGHSSAGEIAAAFSAGYITAREAIVIAYYRGKAVSTSSWPGAMLAVGLGADQLQEYMENYQHRLVVACHNSPHSSTVSGDADAIQELKATLDSSSVFARIVKTGGQAYHSHHMKSVAARYLPYLQLERKTLVGLQRKPAAVMFSTVHGCSATPEQLDNEYWCQNLTSPVLFSQAIQKMLVDHPKVNIVVEIGPHSTFSGPMRQIFAKANHHQVEYLSTLKRKEDDCTALLKLAGNLWTRNAPIDLKAVTSLEIHGKDETILTKRGTLLVDLPPYKWNYTKTLQAEGRHSKEHRFAPNPRHDILGRKVLGTTTLDPVWRNILRHKDLPWLRHHSLGAESVFPAAGYFAMAIEAATQANFYLSEPLTICGYTIRDVTIASALVIPDTEEGVETLFTLRHSHLKSDSIRDSRKGHWYLFAVSSFSHGEWKEHATGKIGINIRNRGQAPSPLPPLPLKSAYRTWNEKLRTLGFDFGSTFQGATVINTDGRSHVASSDMTIKRDCGMMLNESRYVLHPSCIDSSLQLFIVAIYAGKIDDVACGTVLTHFYEVSIWPPAPHQLNNPSASVRSWMSQGGNRAFSCHAQLVSHDGELVADFSGVRCLSYEAALPSDFHNSQGDLYAKLDWKMDVDYLRYTADASCLSQFTTSGLVDLFTHKNASLRILVTGTEFLDNLWRARSTPKITVIATSHDELKSLQEKDKSEMHHNLCLLDLTSNVAQQLAELGSFDLLVLAEKNAHNVGPQLANGTRIWPDMANTLEPALDSSGYLLVISEEERRLPLVSYHILTWLIIAPQVYRHFPTPFQTKLALVLERAGFTIRSDAIAMAVPTPGELIISLAELESPLFTSITEDELQALQRFTDGISSIAWVTSGGLLKGERPEYGMTQGWARVVRNENQLLDLVTVDIDTAPHSEERLFEILTDIVERWALNNGTRETEYCIDDGVVYIGRLLPAASINDRFVNGAQELKAMRLKDVPPLRGEVRSGKIIFQHDDRVTEPLGAEEIEIEVRAIGLNKEDADVTAGSDASSSFSHEIAGIITHLGSLVPREVKIGDRVFGFAFDTMATLQRTRYDLIQSIPAEQGFEQMATIPAAYATALYALEDLARLEPGEIVAIIDGCGSVGLAAMDVCSLHKADVIVITKSSDTAAFLQTSGREYKGIVIAGQDDVGCSLQNLTAGKGVDVVLRSTSADIYLVEECCRNMAPFGRVIASGKHSQSSVFQTVVATQHNSTFTFDLRDLYRFKPQLLAKLLKRCADLQASGMIQPISPLLQKSPEEITEAMRLMPSEIGQGKMIVRYSLESSFPVQPRRHSLLFSNRATYLLVGCLGGLGRSLTTWMISRGAKHLAFLSRSGDDKTEARDLVAEIRNMGVHVQVLRADVADKEGVKSAVATIDARYPVKGVVNAAVVLRDTFFHNMTISSWHQVLSPKVAGSLVLHEIFSQPDEVDFFVMTSSIAATLGASGQSNYAAANAFLDTLARHRRANSLPATSLILPAITGLGYIAENPEIEASIRRRGMACIDEAAMLKAFEIAMMPAEALDEEIDHLIAGLQPSELAKSIKAAKTDVSWMLDPRLRSLNAAIAAFSSHSTTSSGPGACSILSVLQSCVSDSDAVAAVEACLVQRLSRLLMISVEEIQGSERSLAGFGLDSMIGAEFRNWVFREFGLDLPFQQLLAGNLTVRRLAVELCARVRSGRT</sequence>
<accession>A0ACB6R7W6</accession>
<evidence type="ECO:0000313" key="2">
    <source>
        <dbReference type="Proteomes" id="UP000799755"/>
    </source>
</evidence>
<comment type="caution">
    <text evidence="1">The sequence shown here is derived from an EMBL/GenBank/DDBJ whole genome shotgun (WGS) entry which is preliminary data.</text>
</comment>